<keyword evidence="1" id="KW-0812">Transmembrane</keyword>
<reference evidence="2" key="1">
    <citation type="submission" date="2022-08" db="EMBL/GenBank/DDBJ databases">
        <authorList>
            <person name="Gutierrez-Valencia J."/>
        </authorList>
    </citation>
    <scope>NUCLEOTIDE SEQUENCE</scope>
</reference>
<proteinExistence type="predicted"/>
<keyword evidence="1" id="KW-1133">Transmembrane helix</keyword>
<dbReference type="EMBL" id="CAMGYJ010000005">
    <property type="protein sequence ID" value="CAI0425465.1"/>
    <property type="molecule type" value="Genomic_DNA"/>
</dbReference>
<comment type="caution">
    <text evidence="2">The sequence shown here is derived from an EMBL/GenBank/DDBJ whole genome shotgun (WGS) entry which is preliminary data.</text>
</comment>
<evidence type="ECO:0000256" key="1">
    <source>
        <dbReference type="SAM" id="Phobius"/>
    </source>
</evidence>
<keyword evidence="3" id="KW-1185">Reference proteome</keyword>
<protein>
    <submittedName>
        <fullName evidence="2">Uncharacterized protein</fullName>
    </submittedName>
</protein>
<dbReference type="AlphaFoldDB" id="A0AAV0KTD0"/>
<gene>
    <name evidence="2" type="ORF">LITE_LOCUS20408</name>
</gene>
<feature type="transmembrane region" description="Helical" evidence="1">
    <location>
        <begin position="60"/>
        <end position="79"/>
    </location>
</feature>
<dbReference type="Proteomes" id="UP001154282">
    <property type="component" value="Unassembled WGS sequence"/>
</dbReference>
<organism evidence="2 3">
    <name type="scientific">Linum tenue</name>
    <dbReference type="NCBI Taxonomy" id="586396"/>
    <lineage>
        <taxon>Eukaryota</taxon>
        <taxon>Viridiplantae</taxon>
        <taxon>Streptophyta</taxon>
        <taxon>Embryophyta</taxon>
        <taxon>Tracheophyta</taxon>
        <taxon>Spermatophyta</taxon>
        <taxon>Magnoliopsida</taxon>
        <taxon>eudicotyledons</taxon>
        <taxon>Gunneridae</taxon>
        <taxon>Pentapetalae</taxon>
        <taxon>rosids</taxon>
        <taxon>fabids</taxon>
        <taxon>Malpighiales</taxon>
        <taxon>Linaceae</taxon>
        <taxon>Linum</taxon>
    </lineage>
</organism>
<feature type="transmembrane region" description="Helical" evidence="1">
    <location>
        <begin position="21"/>
        <end position="40"/>
    </location>
</feature>
<sequence length="81" mass="9405">MKKKGRPFWQTKLLYMIDWPFSLLFGGFGSLIIHVHGSYFDHLGDLSSNTILLRGKRDSLAYVVIMHACEVHILCIFMYQV</sequence>
<evidence type="ECO:0000313" key="2">
    <source>
        <dbReference type="EMBL" id="CAI0425465.1"/>
    </source>
</evidence>
<evidence type="ECO:0000313" key="3">
    <source>
        <dbReference type="Proteomes" id="UP001154282"/>
    </source>
</evidence>
<accession>A0AAV0KTD0</accession>
<name>A0AAV0KTD0_9ROSI</name>
<keyword evidence="1" id="KW-0472">Membrane</keyword>